<evidence type="ECO:0000256" key="1">
    <source>
        <dbReference type="SAM" id="Phobius"/>
    </source>
</evidence>
<gene>
    <name evidence="2" type="ORF">A2751_03340</name>
</gene>
<dbReference type="Proteomes" id="UP000176864">
    <property type="component" value="Unassembled WGS sequence"/>
</dbReference>
<dbReference type="Gene3D" id="1.20.120.1630">
    <property type="match status" value="1"/>
</dbReference>
<protein>
    <recommendedName>
        <fullName evidence="4">Isoprenylcysteine carboxylmethyltransferase family protein</fullName>
    </recommendedName>
</protein>
<keyword evidence="1" id="KW-0812">Transmembrane</keyword>
<organism evidence="2 3">
    <name type="scientific">Candidatus Doudnabacteria bacterium RIFCSPHIGHO2_01_FULL_46_14</name>
    <dbReference type="NCBI Taxonomy" id="1817824"/>
    <lineage>
        <taxon>Bacteria</taxon>
        <taxon>Candidatus Doudnaibacteriota</taxon>
    </lineage>
</organism>
<evidence type="ECO:0000313" key="3">
    <source>
        <dbReference type="Proteomes" id="UP000176864"/>
    </source>
</evidence>
<proteinExistence type="predicted"/>
<name>A0A1F5NKM2_9BACT</name>
<feature type="transmembrane region" description="Helical" evidence="1">
    <location>
        <begin position="77"/>
        <end position="95"/>
    </location>
</feature>
<sequence>MEDFMDRSFAFSMVFTNAYAIVLSFRLWLYPPQRTVYQAVLFPVFAAGAAIFVLELVRVQWIGVRQERLITTGFFRYTRHPMAHALVLIEPWLIAPYYAEPFFWMLSLASYAFLVVALWAQEKEVLETWGDEARDYYARTPRLIIFYPWKRHLRGSRARL</sequence>
<keyword evidence="1" id="KW-0472">Membrane</keyword>
<dbReference type="AlphaFoldDB" id="A0A1F5NKM2"/>
<evidence type="ECO:0000313" key="2">
    <source>
        <dbReference type="EMBL" id="OGE78168.1"/>
    </source>
</evidence>
<accession>A0A1F5NKM2</accession>
<dbReference type="STRING" id="1817824.A2751_03340"/>
<comment type="caution">
    <text evidence="2">The sequence shown here is derived from an EMBL/GenBank/DDBJ whole genome shotgun (WGS) entry which is preliminary data.</text>
</comment>
<feature type="transmembrane region" description="Helical" evidence="1">
    <location>
        <begin position="35"/>
        <end position="57"/>
    </location>
</feature>
<feature type="transmembrane region" description="Helical" evidence="1">
    <location>
        <begin position="9"/>
        <end position="29"/>
    </location>
</feature>
<keyword evidence="1" id="KW-1133">Transmembrane helix</keyword>
<evidence type="ECO:0008006" key="4">
    <source>
        <dbReference type="Google" id="ProtNLM"/>
    </source>
</evidence>
<reference evidence="2 3" key="1">
    <citation type="journal article" date="2016" name="Nat. Commun.">
        <title>Thousands of microbial genomes shed light on interconnected biogeochemical processes in an aquifer system.</title>
        <authorList>
            <person name="Anantharaman K."/>
            <person name="Brown C.T."/>
            <person name="Hug L.A."/>
            <person name="Sharon I."/>
            <person name="Castelle C.J."/>
            <person name="Probst A.J."/>
            <person name="Thomas B.C."/>
            <person name="Singh A."/>
            <person name="Wilkins M.J."/>
            <person name="Karaoz U."/>
            <person name="Brodie E.L."/>
            <person name="Williams K.H."/>
            <person name="Hubbard S.S."/>
            <person name="Banfield J.F."/>
        </authorList>
    </citation>
    <scope>NUCLEOTIDE SEQUENCE [LARGE SCALE GENOMIC DNA]</scope>
</reference>
<feature type="transmembrane region" description="Helical" evidence="1">
    <location>
        <begin position="101"/>
        <end position="120"/>
    </location>
</feature>
<dbReference type="EMBL" id="MFEK01000014">
    <property type="protein sequence ID" value="OGE78168.1"/>
    <property type="molecule type" value="Genomic_DNA"/>
</dbReference>